<name>A0A8S5Q8K6_9CAUD</name>
<sequence>MFPDHDVKCFIMRIIHEKITFIRIFVIMSYW</sequence>
<protein>
    <submittedName>
        <fullName evidence="1">Uncharacterized protein</fullName>
    </submittedName>
</protein>
<reference evidence="1" key="1">
    <citation type="journal article" date="2021" name="Proc. Natl. Acad. Sci. U.S.A.">
        <title>A Catalog of Tens of Thousands of Viruses from Human Metagenomes Reveals Hidden Associations with Chronic Diseases.</title>
        <authorList>
            <person name="Tisza M.J."/>
            <person name="Buck C.B."/>
        </authorList>
    </citation>
    <scope>NUCLEOTIDE SEQUENCE</scope>
    <source>
        <strain evidence="1">Ct2ZW1</strain>
    </source>
</reference>
<organism evidence="1">
    <name type="scientific">Siphoviridae sp. ct2ZW1</name>
    <dbReference type="NCBI Taxonomy" id="2825316"/>
    <lineage>
        <taxon>Viruses</taxon>
        <taxon>Duplodnaviria</taxon>
        <taxon>Heunggongvirae</taxon>
        <taxon>Uroviricota</taxon>
        <taxon>Caudoviricetes</taxon>
    </lineage>
</organism>
<proteinExistence type="predicted"/>
<accession>A0A8S5Q8K6</accession>
<dbReference type="EMBL" id="BK015609">
    <property type="protein sequence ID" value="DAE15671.1"/>
    <property type="molecule type" value="Genomic_DNA"/>
</dbReference>
<evidence type="ECO:0000313" key="1">
    <source>
        <dbReference type="EMBL" id="DAE15671.1"/>
    </source>
</evidence>